<dbReference type="InterPro" id="IPR002502">
    <property type="entry name" value="Amidase_domain"/>
</dbReference>
<name>A0ABV9Z9P3_9PSEU</name>
<feature type="region of interest" description="Disordered" evidence="2">
    <location>
        <begin position="144"/>
        <end position="168"/>
    </location>
</feature>
<dbReference type="PANTHER" id="PTHR11022">
    <property type="entry name" value="PEPTIDOGLYCAN RECOGNITION PROTEIN"/>
    <property type="match status" value="1"/>
</dbReference>
<dbReference type="CDD" id="cd06583">
    <property type="entry name" value="PGRP"/>
    <property type="match status" value="1"/>
</dbReference>
<comment type="caution">
    <text evidence="6">The sequence shown here is derived from an EMBL/GenBank/DDBJ whole genome shotgun (WGS) entry which is preliminary data.</text>
</comment>
<dbReference type="Pfam" id="PF01510">
    <property type="entry name" value="Amidase_2"/>
    <property type="match status" value="1"/>
</dbReference>
<protein>
    <submittedName>
        <fullName evidence="6">N-acetylmuramoyl-L-alanine amidase</fullName>
        <ecNumber evidence="6">3.5.1.28</ecNumber>
    </submittedName>
</protein>
<accession>A0ABV9Z9P3</accession>
<dbReference type="PANTHER" id="PTHR11022:SF41">
    <property type="entry name" value="PEPTIDOGLYCAN-RECOGNITION PROTEIN LC-RELATED"/>
    <property type="match status" value="1"/>
</dbReference>
<keyword evidence="3" id="KW-0732">Signal</keyword>
<dbReference type="RefSeq" id="WP_378019283.1">
    <property type="nucleotide sequence ID" value="NZ_JBHSKG010000001.1"/>
</dbReference>
<dbReference type="SUPFAM" id="SSF55846">
    <property type="entry name" value="N-acetylmuramoyl-L-alanine amidase-like"/>
    <property type="match status" value="1"/>
</dbReference>
<gene>
    <name evidence="6" type="ORF">ACFPK1_02380</name>
</gene>
<reference evidence="7" key="1">
    <citation type="journal article" date="2019" name="Int. J. Syst. Evol. Microbiol.">
        <title>The Global Catalogue of Microorganisms (GCM) 10K type strain sequencing project: providing services to taxonomists for standard genome sequencing and annotation.</title>
        <authorList>
            <consortium name="The Broad Institute Genomics Platform"/>
            <consortium name="The Broad Institute Genome Sequencing Center for Infectious Disease"/>
            <person name="Wu L."/>
            <person name="Ma J."/>
        </authorList>
    </citation>
    <scope>NUCLEOTIDE SEQUENCE [LARGE SCALE GENOMIC DNA]</scope>
    <source>
        <strain evidence="7">XZYJ18</strain>
    </source>
</reference>
<dbReference type="EC" id="3.5.1.28" evidence="6"/>
<dbReference type="InterPro" id="IPR006619">
    <property type="entry name" value="PGRP_domain_met/bac"/>
</dbReference>
<proteinExistence type="inferred from homology"/>
<dbReference type="GO" id="GO:0008745">
    <property type="term" value="F:N-acetylmuramoyl-L-alanine amidase activity"/>
    <property type="evidence" value="ECO:0007669"/>
    <property type="project" value="UniProtKB-EC"/>
</dbReference>
<keyword evidence="6" id="KW-0378">Hydrolase</keyword>
<dbReference type="InterPro" id="IPR036505">
    <property type="entry name" value="Amidase/PGRP_sf"/>
</dbReference>
<dbReference type="InterPro" id="IPR013207">
    <property type="entry name" value="LGFP"/>
</dbReference>
<feature type="chain" id="PRO_5045181109" evidence="3">
    <location>
        <begin position="39"/>
        <end position="523"/>
    </location>
</feature>
<evidence type="ECO:0000256" key="3">
    <source>
        <dbReference type="SAM" id="SignalP"/>
    </source>
</evidence>
<feature type="region of interest" description="Disordered" evidence="2">
    <location>
        <begin position="427"/>
        <end position="450"/>
    </location>
</feature>
<evidence type="ECO:0000256" key="2">
    <source>
        <dbReference type="SAM" id="MobiDB-lite"/>
    </source>
</evidence>
<dbReference type="EMBL" id="JBHSKG010000001">
    <property type="protein sequence ID" value="MFC5137064.1"/>
    <property type="molecule type" value="Genomic_DNA"/>
</dbReference>
<evidence type="ECO:0000313" key="6">
    <source>
        <dbReference type="EMBL" id="MFC5137064.1"/>
    </source>
</evidence>
<dbReference type="InterPro" id="IPR015510">
    <property type="entry name" value="PGRP"/>
</dbReference>
<dbReference type="SMART" id="SM00644">
    <property type="entry name" value="Ami_2"/>
    <property type="match status" value="1"/>
</dbReference>
<dbReference type="Proteomes" id="UP001596175">
    <property type="component" value="Unassembled WGS sequence"/>
</dbReference>
<dbReference type="Pfam" id="PF08310">
    <property type="entry name" value="LGFP"/>
    <property type="match status" value="2"/>
</dbReference>
<dbReference type="SMART" id="SM00701">
    <property type="entry name" value="PGRP"/>
    <property type="match status" value="1"/>
</dbReference>
<feature type="signal peptide" evidence="3">
    <location>
        <begin position="1"/>
        <end position="38"/>
    </location>
</feature>
<evidence type="ECO:0000259" key="5">
    <source>
        <dbReference type="SMART" id="SM00701"/>
    </source>
</evidence>
<evidence type="ECO:0000259" key="4">
    <source>
        <dbReference type="SMART" id="SM00644"/>
    </source>
</evidence>
<comment type="similarity">
    <text evidence="1">Belongs to the N-acetylmuramoyl-L-alanine amidase 2 family.</text>
</comment>
<feature type="domain" description="N-acetylmuramoyl-L-alanine amidase" evidence="4">
    <location>
        <begin position="233"/>
        <end position="397"/>
    </location>
</feature>
<evidence type="ECO:0000256" key="1">
    <source>
        <dbReference type="ARBA" id="ARBA00007553"/>
    </source>
</evidence>
<organism evidence="6 7">
    <name type="scientific">Actinomycetospora rhizophila</name>
    <dbReference type="NCBI Taxonomy" id="1416876"/>
    <lineage>
        <taxon>Bacteria</taxon>
        <taxon>Bacillati</taxon>
        <taxon>Actinomycetota</taxon>
        <taxon>Actinomycetes</taxon>
        <taxon>Pseudonocardiales</taxon>
        <taxon>Pseudonocardiaceae</taxon>
        <taxon>Actinomycetospora</taxon>
    </lineage>
</organism>
<keyword evidence="7" id="KW-1185">Reference proteome</keyword>
<feature type="domain" description="Peptidoglycan recognition protein family" evidence="5">
    <location>
        <begin position="220"/>
        <end position="368"/>
    </location>
</feature>
<evidence type="ECO:0000313" key="7">
    <source>
        <dbReference type="Proteomes" id="UP001596175"/>
    </source>
</evidence>
<dbReference type="Gene3D" id="3.40.80.10">
    <property type="entry name" value="Peptidoglycan recognition protein-like"/>
    <property type="match status" value="1"/>
</dbReference>
<sequence length="523" mass="53762">MAGSGAPTGRVRRTARARMGTVALTTAAVLLLPAPAVAQPAPTDPGVPAGPVVPAVPDAAPLGVRQLDPAHAVMPPAALPPASPVTAGVSSVGFTPGARDASGAREVREARPLRLVAVTWTGAAPDAVAVRSTDAAGQWGTWTDLDPAGSEKDAPTPDTVPAAGGTDPIWVGERTAVQVRALRAGVPVTDEVQVVRIDPGIGSNDQAIGALGAARGPAAPKYVTRSQWGADESKATWGPETTPTVRAVTIHHTSESNDYGPADSPAIVRAIFAYHTQKQGWGDIGYNALVDKYGTIFEGRAGGMDKAVVAAHAGGFNRETWGIAMMGNYMTEAPTPAALNSVASLAAWKLGGLYRDPREQVQLTSAGGGTSRFPKGQSTTVPALFAHRDVGNTSCPGDSAYAQLDPLRDQVQRLIAESATDVRTAWSAQRASLGEPTRVESPTADGSGRITTFEHGTVIWSPRTGAWSVTGAIADHWRGAGAEGSPLGYPTGAEHDVPGGRAQSFEHGALTWDRASGAVRGGV</sequence>